<dbReference type="Gramene" id="OQU86238">
    <property type="protein sequence ID" value="OQU86238"/>
    <property type="gene ID" value="SORBI_3003G053750"/>
</dbReference>
<dbReference type="InParanoid" id="A0A1W0VVS3"/>
<reference evidence="1 2" key="1">
    <citation type="journal article" date="2009" name="Nature">
        <title>The Sorghum bicolor genome and the diversification of grasses.</title>
        <authorList>
            <person name="Paterson A.H."/>
            <person name="Bowers J.E."/>
            <person name="Bruggmann R."/>
            <person name="Dubchak I."/>
            <person name="Grimwood J."/>
            <person name="Gundlach H."/>
            <person name="Haberer G."/>
            <person name="Hellsten U."/>
            <person name="Mitros T."/>
            <person name="Poliakov A."/>
            <person name="Schmutz J."/>
            <person name="Spannagl M."/>
            <person name="Tang H."/>
            <person name="Wang X."/>
            <person name="Wicker T."/>
            <person name="Bharti A.K."/>
            <person name="Chapman J."/>
            <person name="Feltus F.A."/>
            <person name="Gowik U."/>
            <person name="Grigoriev I.V."/>
            <person name="Lyons E."/>
            <person name="Maher C.A."/>
            <person name="Martis M."/>
            <person name="Narechania A."/>
            <person name="Otillar R.P."/>
            <person name="Penning B.W."/>
            <person name="Salamov A.A."/>
            <person name="Wang Y."/>
            <person name="Zhang L."/>
            <person name="Carpita N.C."/>
            <person name="Freeling M."/>
            <person name="Gingle A.R."/>
            <person name="Hash C.T."/>
            <person name="Keller B."/>
            <person name="Klein P."/>
            <person name="Kresovich S."/>
            <person name="McCann M.C."/>
            <person name="Ming R."/>
            <person name="Peterson D.G."/>
            <person name="Mehboob-ur-Rahman"/>
            <person name="Ware D."/>
            <person name="Westhoff P."/>
            <person name="Mayer K.F."/>
            <person name="Messing J."/>
            <person name="Rokhsar D.S."/>
        </authorList>
    </citation>
    <scope>NUCLEOTIDE SEQUENCE [LARGE SCALE GENOMIC DNA]</scope>
    <source>
        <strain evidence="2">cv. BTx623</strain>
    </source>
</reference>
<dbReference type="Proteomes" id="UP000000768">
    <property type="component" value="Chromosome 3"/>
</dbReference>
<evidence type="ECO:0000313" key="1">
    <source>
        <dbReference type="EMBL" id="OQU86238.1"/>
    </source>
</evidence>
<protein>
    <submittedName>
        <fullName evidence="1">Uncharacterized protein</fullName>
    </submittedName>
</protein>
<organism evidence="1 2">
    <name type="scientific">Sorghum bicolor</name>
    <name type="common">Sorghum</name>
    <name type="synonym">Sorghum vulgare</name>
    <dbReference type="NCBI Taxonomy" id="4558"/>
    <lineage>
        <taxon>Eukaryota</taxon>
        <taxon>Viridiplantae</taxon>
        <taxon>Streptophyta</taxon>
        <taxon>Embryophyta</taxon>
        <taxon>Tracheophyta</taxon>
        <taxon>Spermatophyta</taxon>
        <taxon>Magnoliopsida</taxon>
        <taxon>Liliopsida</taxon>
        <taxon>Poales</taxon>
        <taxon>Poaceae</taxon>
        <taxon>PACMAD clade</taxon>
        <taxon>Panicoideae</taxon>
        <taxon>Andropogonodae</taxon>
        <taxon>Andropogoneae</taxon>
        <taxon>Sorghinae</taxon>
        <taxon>Sorghum</taxon>
    </lineage>
</organism>
<accession>A0A1W0VVS3</accession>
<dbReference type="EMBL" id="CM000762">
    <property type="protein sequence ID" value="OQU86238.1"/>
    <property type="molecule type" value="Genomic_DNA"/>
</dbReference>
<proteinExistence type="predicted"/>
<dbReference type="AlphaFoldDB" id="A0A1W0VVS3"/>
<keyword evidence="2" id="KW-1185">Reference proteome</keyword>
<reference evidence="2" key="2">
    <citation type="journal article" date="2018" name="Plant J.">
        <title>The Sorghum bicolor reference genome: improved assembly, gene annotations, a transcriptome atlas, and signatures of genome organization.</title>
        <authorList>
            <person name="McCormick R.F."/>
            <person name="Truong S.K."/>
            <person name="Sreedasyam A."/>
            <person name="Jenkins J."/>
            <person name="Shu S."/>
            <person name="Sims D."/>
            <person name="Kennedy M."/>
            <person name="Amirebrahimi M."/>
            <person name="Weers B.D."/>
            <person name="McKinley B."/>
            <person name="Mattison A."/>
            <person name="Morishige D.T."/>
            <person name="Grimwood J."/>
            <person name="Schmutz J."/>
            <person name="Mullet J.E."/>
        </authorList>
    </citation>
    <scope>NUCLEOTIDE SEQUENCE [LARGE SCALE GENOMIC DNA]</scope>
    <source>
        <strain evidence="2">cv. BTx623</strain>
    </source>
</reference>
<gene>
    <name evidence="1" type="ORF">SORBI_3003G053750</name>
</gene>
<name>A0A1W0VVS3_SORBI</name>
<sequence>MERRGKGRRSRGCVCVRAAVGTTWAFGATTVGGLVYGMQDVHSFWTMEHVITVYTTRVCKHQAGTELTPDDQIRMIVTVGITNWTLQPTTS</sequence>
<evidence type="ECO:0000313" key="2">
    <source>
        <dbReference type="Proteomes" id="UP000000768"/>
    </source>
</evidence>